<reference evidence="1" key="1">
    <citation type="submission" date="2021-08" db="EMBL/GenBank/DDBJ databases">
        <title>The first chromosome-level gecko genome reveals the dynamic sex chromosomes of Neotropical dwarf geckos (Sphaerodactylidae: Sphaerodactylus).</title>
        <authorList>
            <person name="Pinto B.J."/>
            <person name="Keating S.E."/>
            <person name="Gamble T."/>
        </authorList>
    </citation>
    <scope>NUCLEOTIDE SEQUENCE</scope>
    <source>
        <strain evidence="1">TG3544</strain>
    </source>
</reference>
<dbReference type="Proteomes" id="UP000827872">
    <property type="component" value="Linkage Group LG01"/>
</dbReference>
<name>A0ACB8GEE5_9SAUR</name>
<keyword evidence="2" id="KW-1185">Reference proteome</keyword>
<evidence type="ECO:0000313" key="2">
    <source>
        <dbReference type="Proteomes" id="UP000827872"/>
    </source>
</evidence>
<protein>
    <submittedName>
        <fullName evidence="1">Uncharacterized protein</fullName>
    </submittedName>
</protein>
<evidence type="ECO:0000313" key="1">
    <source>
        <dbReference type="EMBL" id="KAH8017978.1"/>
    </source>
</evidence>
<dbReference type="EMBL" id="CM037614">
    <property type="protein sequence ID" value="KAH8017978.1"/>
    <property type="molecule type" value="Genomic_DNA"/>
</dbReference>
<comment type="caution">
    <text evidence="1">The sequence shown here is derived from an EMBL/GenBank/DDBJ whole genome shotgun (WGS) entry which is preliminary data.</text>
</comment>
<organism evidence="1 2">
    <name type="scientific">Sphaerodactylus townsendi</name>
    <dbReference type="NCBI Taxonomy" id="933632"/>
    <lineage>
        <taxon>Eukaryota</taxon>
        <taxon>Metazoa</taxon>
        <taxon>Chordata</taxon>
        <taxon>Craniata</taxon>
        <taxon>Vertebrata</taxon>
        <taxon>Euteleostomi</taxon>
        <taxon>Lepidosauria</taxon>
        <taxon>Squamata</taxon>
        <taxon>Bifurcata</taxon>
        <taxon>Gekkota</taxon>
        <taxon>Sphaerodactylidae</taxon>
        <taxon>Sphaerodactylus</taxon>
    </lineage>
</organism>
<accession>A0ACB8GEE5</accession>
<proteinExistence type="predicted"/>
<sequence length="110" mass="12643">MKFLDVNLAPLVTLVLRALLVSTVSQEKGERKVKEAKVVSPVMYQSFLDHRVPKDSQGNQAFQDRQELKGTGVLLDLMAYLEWQVLLEYLDYLEAQELKENPEMFSLTLI</sequence>
<gene>
    <name evidence="1" type="ORF">K3G42_033414</name>
</gene>